<name>A0A6G1JNT9_9PLEO</name>
<gene>
    <name evidence="2" type="ORF">K458DRAFT_411851</name>
</gene>
<dbReference type="OrthoDB" id="3755331at2759"/>
<keyword evidence="3" id="KW-1185">Reference proteome</keyword>
<proteinExistence type="predicted"/>
<reference evidence="2" key="1">
    <citation type="journal article" date="2020" name="Stud. Mycol.">
        <title>101 Dothideomycetes genomes: a test case for predicting lifestyles and emergence of pathogens.</title>
        <authorList>
            <person name="Haridas S."/>
            <person name="Albert R."/>
            <person name="Binder M."/>
            <person name="Bloem J."/>
            <person name="Labutti K."/>
            <person name="Salamov A."/>
            <person name="Andreopoulos B."/>
            <person name="Baker S."/>
            <person name="Barry K."/>
            <person name="Bills G."/>
            <person name="Bluhm B."/>
            <person name="Cannon C."/>
            <person name="Castanera R."/>
            <person name="Culley D."/>
            <person name="Daum C."/>
            <person name="Ezra D."/>
            <person name="Gonzalez J."/>
            <person name="Henrissat B."/>
            <person name="Kuo A."/>
            <person name="Liang C."/>
            <person name="Lipzen A."/>
            <person name="Lutzoni F."/>
            <person name="Magnuson J."/>
            <person name="Mondo S."/>
            <person name="Nolan M."/>
            <person name="Ohm R."/>
            <person name="Pangilinan J."/>
            <person name="Park H.-J."/>
            <person name="Ramirez L."/>
            <person name="Alfaro M."/>
            <person name="Sun H."/>
            <person name="Tritt A."/>
            <person name="Yoshinaga Y."/>
            <person name="Zwiers L.-H."/>
            <person name="Turgeon B."/>
            <person name="Goodwin S."/>
            <person name="Spatafora J."/>
            <person name="Crous P."/>
            <person name="Grigoriev I."/>
        </authorList>
    </citation>
    <scope>NUCLEOTIDE SEQUENCE</scope>
    <source>
        <strain evidence="2">CBS 122367</strain>
    </source>
</reference>
<evidence type="ECO:0000313" key="2">
    <source>
        <dbReference type="EMBL" id="KAF2692204.1"/>
    </source>
</evidence>
<accession>A0A6G1JNT9</accession>
<organism evidence="2 3">
    <name type="scientific">Lentithecium fluviatile CBS 122367</name>
    <dbReference type="NCBI Taxonomy" id="1168545"/>
    <lineage>
        <taxon>Eukaryota</taxon>
        <taxon>Fungi</taxon>
        <taxon>Dikarya</taxon>
        <taxon>Ascomycota</taxon>
        <taxon>Pezizomycotina</taxon>
        <taxon>Dothideomycetes</taxon>
        <taxon>Pleosporomycetidae</taxon>
        <taxon>Pleosporales</taxon>
        <taxon>Massarineae</taxon>
        <taxon>Lentitheciaceae</taxon>
        <taxon>Lentithecium</taxon>
    </lineage>
</organism>
<evidence type="ECO:0000256" key="1">
    <source>
        <dbReference type="SAM" id="MobiDB-lite"/>
    </source>
</evidence>
<dbReference type="AlphaFoldDB" id="A0A6G1JNT9"/>
<protein>
    <submittedName>
        <fullName evidence="2">Uncharacterized protein</fullName>
    </submittedName>
</protein>
<sequence length="287" mass="30901">MPFRSSDFLECSNTIRLGRAKSESVHYPSSSCKNVSATPTQKPTVEEVARLLVRMKGTTMIVAEGLHWDDSSSNSPFPETPHTTIDMGLQSKPSRHLLPVSSFIFKSKSNASLKTTTESAAYGGAATSTTLADIGEMPDDTVTALPIPDSKTSSPMPKIGLRKKAKSDSLTSPVPDEDATDVTIVEINGKKNKESAWRRLIVAFKRSFEALKVRKHFGGRKSSAPPLIIGSPTNVVHTLSGGPNPIGTQNDLLRAFGIDAKTMLDVQGPQRVVRSETSATGWATIHD</sequence>
<dbReference type="EMBL" id="MU005569">
    <property type="protein sequence ID" value="KAF2692204.1"/>
    <property type="molecule type" value="Genomic_DNA"/>
</dbReference>
<dbReference type="Proteomes" id="UP000799291">
    <property type="component" value="Unassembled WGS sequence"/>
</dbReference>
<feature type="region of interest" description="Disordered" evidence="1">
    <location>
        <begin position="145"/>
        <end position="176"/>
    </location>
</feature>
<evidence type="ECO:0000313" key="3">
    <source>
        <dbReference type="Proteomes" id="UP000799291"/>
    </source>
</evidence>